<evidence type="ECO:0000313" key="2">
    <source>
        <dbReference type="EMBL" id="MBC9717660.1"/>
    </source>
</evidence>
<dbReference type="PRINTS" id="PR00038">
    <property type="entry name" value="HTHLUXR"/>
</dbReference>
<name>A0ABR7SQ91_9ACTN</name>
<dbReference type="Pfam" id="PF00196">
    <property type="entry name" value="GerE"/>
    <property type="match status" value="1"/>
</dbReference>
<dbReference type="EMBL" id="JACTVJ010000020">
    <property type="protein sequence ID" value="MBC9717660.1"/>
    <property type="molecule type" value="Genomic_DNA"/>
</dbReference>
<proteinExistence type="predicted"/>
<dbReference type="PANTHER" id="PTHR47691">
    <property type="entry name" value="REGULATOR-RELATED"/>
    <property type="match status" value="1"/>
</dbReference>
<dbReference type="SUPFAM" id="SSF48452">
    <property type="entry name" value="TPR-like"/>
    <property type="match status" value="1"/>
</dbReference>
<dbReference type="InterPro" id="IPR027417">
    <property type="entry name" value="P-loop_NTPase"/>
</dbReference>
<sequence length="657" mass="72018">MVEFLREEQSLLILDTCEHLVDSCAMLAEILLSSCPGLCLLLTSRQTLDVPAEHTLAVAPLEGDDSVRLFTERAAAARPGFALTSANEEQVAALCRRLDGIPLALELAAVRLRALPLDQVLRRLEDRFRALGGGRGAHPRHQTLRTAIDWSHELCTPEERTLWARLSVCAGGFDLTAAEQVCADAELDAYDIGDHLIGLVDKSIVIREEGEEDNRYRMLDTLREYGAERLAESGDQESAERRHRDHCLHLARLGNVAWSGPEQATWTDRFEREIDNFRVAMEWSLTTPGEESGAVALCGALVGLWVGRGRVVEGLRWGGRAWATGAGTPADRGRLGFQRGVCKLLTGDRVGAVEILAEGAELSLRGGDLQGRLLNLEHLFGAYSHVDRLDDARRAGEECEPLVHALKDPYLLGLHYRNGADRHLTLGDTQAAELLLQRGLEVLPRGEFWLTSVTHLYLSLVRIANGDLDDALKHGRESLRGMARLQDMVCVSNHMSTVSWIAAAQSRHGEAARLYGAAAGIRRGIAPLLLGDPKLNALDRSFQRASEQALGEEEFRRLYEEGERMGLPQALALGLGESAAPESATASALTLDSLTRREREVAALVHQGLSNREIAERIVISKRTADAHVEHILAKLGVASRCEVAALVRAETENSRT</sequence>
<organism evidence="2 3">
    <name type="scientific">Streptomyces polyasparticus</name>
    <dbReference type="NCBI Taxonomy" id="2767826"/>
    <lineage>
        <taxon>Bacteria</taxon>
        <taxon>Bacillati</taxon>
        <taxon>Actinomycetota</taxon>
        <taxon>Actinomycetes</taxon>
        <taxon>Kitasatosporales</taxon>
        <taxon>Streptomycetaceae</taxon>
        <taxon>Streptomyces</taxon>
    </lineage>
</organism>
<dbReference type="InterPro" id="IPR036388">
    <property type="entry name" value="WH-like_DNA-bd_sf"/>
</dbReference>
<dbReference type="Pfam" id="PF25872">
    <property type="entry name" value="HTH_77"/>
    <property type="match status" value="1"/>
</dbReference>
<dbReference type="Proteomes" id="UP000642284">
    <property type="component" value="Unassembled WGS sequence"/>
</dbReference>
<dbReference type="SUPFAM" id="SSF52540">
    <property type="entry name" value="P-loop containing nucleoside triphosphate hydrolases"/>
    <property type="match status" value="1"/>
</dbReference>
<feature type="domain" description="HTH luxR-type" evidence="1">
    <location>
        <begin position="587"/>
        <end position="652"/>
    </location>
</feature>
<accession>A0ABR7SQ91</accession>
<evidence type="ECO:0000313" key="3">
    <source>
        <dbReference type="Proteomes" id="UP000642284"/>
    </source>
</evidence>
<dbReference type="CDD" id="cd06170">
    <property type="entry name" value="LuxR_C_like"/>
    <property type="match status" value="1"/>
</dbReference>
<dbReference type="InterPro" id="IPR016032">
    <property type="entry name" value="Sig_transdc_resp-reg_C-effctor"/>
</dbReference>
<dbReference type="InterPro" id="IPR058852">
    <property type="entry name" value="HTH_77"/>
</dbReference>
<gene>
    <name evidence="2" type="ORF">H9Y04_34525</name>
</gene>
<dbReference type="Gene3D" id="1.25.40.10">
    <property type="entry name" value="Tetratricopeptide repeat domain"/>
    <property type="match status" value="1"/>
</dbReference>
<dbReference type="InterPro" id="IPR011990">
    <property type="entry name" value="TPR-like_helical_dom_sf"/>
</dbReference>
<dbReference type="Gene3D" id="1.10.10.10">
    <property type="entry name" value="Winged helix-like DNA-binding domain superfamily/Winged helix DNA-binding domain"/>
    <property type="match status" value="1"/>
</dbReference>
<keyword evidence="3" id="KW-1185">Reference proteome</keyword>
<dbReference type="SUPFAM" id="SSF46894">
    <property type="entry name" value="C-terminal effector domain of the bipartite response regulators"/>
    <property type="match status" value="1"/>
</dbReference>
<dbReference type="PROSITE" id="PS50043">
    <property type="entry name" value="HTH_LUXR_2"/>
    <property type="match status" value="1"/>
</dbReference>
<dbReference type="InterPro" id="IPR000792">
    <property type="entry name" value="Tscrpt_reg_LuxR_C"/>
</dbReference>
<protein>
    <submittedName>
        <fullName evidence="2">LuxR family transcriptional regulator</fullName>
    </submittedName>
</protein>
<comment type="caution">
    <text evidence="2">The sequence shown here is derived from an EMBL/GenBank/DDBJ whole genome shotgun (WGS) entry which is preliminary data.</text>
</comment>
<evidence type="ECO:0000259" key="1">
    <source>
        <dbReference type="PROSITE" id="PS50043"/>
    </source>
</evidence>
<reference evidence="2 3" key="1">
    <citation type="submission" date="2020-08" db="EMBL/GenBank/DDBJ databases">
        <title>Genemic of Streptomyces polyaspartic.</title>
        <authorList>
            <person name="Liu W."/>
        </authorList>
    </citation>
    <scope>NUCLEOTIDE SEQUENCE [LARGE SCALE GENOMIC DNA]</scope>
    <source>
        <strain evidence="2 3">TRM66268-LWL</strain>
    </source>
</reference>
<dbReference type="RefSeq" id="WP_187818099.1">
    <property type="nucleotide sequence ID" value="NZ_JACTVJ010000020.1"/>
</dbReference>
<dbReference type="PANTHER" id="PTHR47691:SF3">
    <property type="entry name" value="HTH-TYPE TRANSCRIPTIONAL REGULATOR RV0890C-RELATED"/>
    <property type="match status" value="1"/>
</dbReference>
<dbReference type="SMART" id="SM00421">
    <property type="entry name" value="HTH_LUXR"/>
    <property type="match status" value="1"/>
</dbReference>